<comment type="caution">
    <text evidence="2">The sequence shown here is derived from an EMBL/GenBank/DDBJ whole genome shotgun (WGS) entry which is preliminary data.</text>
</comment>
<organism evidence="2 3">
    <name type="scientific">Goodea atripinnis</name>
    <dbReference type="NCBI Taxonomy" id="208336"/>
    <lineage>
        <taxon>Eukaryota</taxon>
        <taxon>Metazoa</taxon>
        <taxon>Chordata</taxon>
        <taxon>Craniata</taxon>
        <taxon>Vertebrata</taxon>
        <taxon>Euteleostomi</taxon>
        <taxon>Actinopterygii</taxon>
        <taxon>Neopterygii</taxon>
        <taxon>Teleostei</taxon>
        <taxon>Neoteleostei</taxon>
        <taxon>Acanthomorphata</taxon>
        <taxon>Ovalentaria</taxon>
        <taxon>Atherinomorphae</taxon>
        <taxon>Cyprinodontiformes</taxon>
        <taxon>Goodeidae</taxon>
        <taxon>Goodea</taxon>
    </lineage>
</organism>
<dbReference type="Proteomes" id="UP001476798">
    <property type="component" value="Unassembled WGS sequence"/>
</dbReference>
<name>A0ABV0P4V1_9TELE</name>
<dbReference type="EMBL" id="JAHRIO010060631">
    <property type="protein sequence ID" value="MEQ2178151.1"/>
    <property type="molecule type" value="Genomic_DNA"/>
</dbReference>
<evidence type="ECO:0000313" key="3">
    <source>
        <dbReference type="Proteomes" id="UP001476798"/>
    </source>
</evidence>
<feature type="compositionally biased region" description="Polar residues" evidence="1">
    <location>
        <begin position="106"/>
        <end position="119"/>
    </location>
</feature>
<evidence type="ECO:0000256" key="1">
    <source>
        <dbReference type="SAM" id="MobiDB-lite"/>
    </source>
</evidence>
<protein>
    <submittedName>
        <fullName evidence="2">Uncharacterized protein</fullName>
    </submittedName>
</protein>
<feature type="region of interest" description="Disordered" evidence="1">
    <location>
        <begin position="83"/>
        <end position="127"/>
    </location>
</feature>
<reference evidence="2 3" key="1">
    <citation type="submission" date="2021-06" db="EMBL/GenBank/DDBJ databases">
        <authorList>
            <person name="Palmer J.M."/>
        </authorList>
    </citation>
    <scope>NUCLEOTIDE SEQUENCE [LARGE SCALE GENOMIC DNA]</scope>
    <source>
        <strain evidence="2 3">GA_2019</strain>
        <tissue evidence="2">Muscle</tissue>
    </source>
</reference>
<accession>A0ABV0P4V1</accession>
<evidence type="ECO:0000313" key="2">
    <source>
        <dbReference type="EMBL" id="MEQ2178151.1"/>
    </source>
</evidence>
<sequence length="228" mass="25089">MDMILGMRTQLLGQLPGTKLLSPALQEPAVQKRNGLVSELRQKWQNLFIKRIRCPSKPWSQQDETVIQTLVSVLGAEEQEAGLQQPTGIGQRPRPMSSVDGPRSSVRISKTSPQLPTHTTNDKMGKCCFNPKWQQNPKYKWANRNPGIDHEAQCCLCRKSLKLGTMGLMALDSHMKSAKHVARAKAHQQQAPKAQFCSEQGSSVTTFTAATASNTDDAASSVLQPVTL</sequence>
<proteinExistence type="predicted"/>
<keyword evidence="3" id="KW-1185">Reference proteome</keyword>
<gene>
    <name evidence="2" type="ORF">GOODEAATRI_010983</name>
</gene>